<dbReference type="GO" id="GO:0032259">
    <property type="term" value="P:methylation"/>
    <property type="evidence" value="ECO:0007669"/>
    <property type="project" value="UniProtKB-KW"/>
</dbReference>
<accession>D3B267</accession>
<feature type="transmembrane region" description="Helical" evidence="10">
    <location>
        <begin position="60"/>
        <end position="78"/>
    </location>
</feature>
<keyword evidence="8 10" id="KW-1133">Transmembrane helix</keyword>
<dbReference type="OMA" id="IKREEAY"/>
<evidence type="ECO:0000256" key="4">
    <source>
        <dbReference type="ARBA" id="ARBA00022603"/>
    </source>
</evidence>
<dbReference type="FunCoup" id="D3B267">
    <property type="interactions" value="297"/>
</dbReference>
<dbReference type="RefSeq" id="XP_020436556.1">
    <property type="nucleotide sequence ID" value="XM_020573461.1"/>
</dbReference>
<protein>
    <recommendedName>
        <fullName evidence="3 10">Protein-S-isoprenylcysteine O-methyltransferase</fullName>
        <ecNumber evidence="3 10">2.1.1.100</ecNumber>
    </recommendedName>
</protein>
<evidence type="ECO:0000256" key="8">
    <source>
        <dbReference type="ARBA" id="ARBA00022989"/>
    </source>
</evidence>
<reference evidence="11 12" key="1">
    <citation type="journal article" date="2011" name="Genome Res.">
        <title>Phylogeny-wide analysis of social amoeba genomes highlights ancient origins for complex intercellular communication.</title>
        <authorList>
            <person name="Heidel A.J."/>
            <person name="Lawal H.M."/>
            <person name="Felder M."/>
            <person name="Schilde C."/>
            <person name="Helps N.R."/>
            <person name="Tunggal B."/>
            <person name="Rivero F."/>
            <person name="John U."/>
            <person name="Schleicher M."/>
            <person name="Eichinger L."/>
            <person name="Platzer M."/>
            <person name="Noegel A.A."/>
            <person name="Schaap P."/>
            <person name="Gloeckner G."/>
        </authorList>
    </citation>
    <scope>NUCLEOTIDE SEQUENCE [LARGE SCALE GENOMIC DNA]</scope>
    <source>
        <strain evidence="12">ATCC 26659 / Pp 5 / PN500</strain>
    </source>
</reference>
<evidence type="ECO:0000313" key="11">
    <source>
        <dbReference type="EMBL" id="EFA84442.1"/>
    </source>
</evidence>
<dbReference type="GO" id="GO:0004671">
    <property type="term" value="F:protein C-terminal S-isoprenylcysteine carboxyl O-methyltransferase activity"/>
    <property type="evidence" value="ECO:0007669"/>
    <property type="project" value="UniProtKB-EC"/>
</dbReference>
<dbReference type="Proteomes" id="UP000001396">
    <property type="component" value="Unassembled WGS sequence"/>
</dbReference>
<evidence type="ECO:0000256" key="5">
    <source>
        <dbReference type="ARBA" id="ARBA00022679"/>
    </source>
</evidence>
<dbReference type="GO" id="GO:0005789">
    <property type="term" value="C:endoplasmic reticulum membrane"/>
    <property type="evidence" value="ECO:0007669"/>
    <property type="project" value="UniProtKB-SubCell"/>
</dbReference>
<organism evidence="11 12">
    <name type="scientific">Heterostelium pallidum (strain ATCC 26659 / Pp 5 / PN500)</name>
    <name type="common">Cellular slime mold</name>
    <name type="synonym">Polysphondylium pallidum</name>
    <dbReference type="NCBI Taxonomy" id="670386"/>
    <lineage>
        <taxon>Eukaryota</taxon>
        <taxon>Amoebozoa</taxon>
        <taxon>Evosea</taxon>
        <taxon>Eumycetozoa</taxon>
        <taxon>Dictyostelia</taxon>
        <taxon>Acytosteliales</taxon>
        <taxon>Acytosteliaceae</taxon>
        <taxon>Heterostelium</taxon>
    </lineage>
</organism>
<feature type="transmembrane region" description="Helical" evidence="10">
    <location>
        <begin position="98"/>
        <end position="117"/>
    </location>
</feature>
<dbReference type="PANTHER" id="PTHR12714:SF9">
    <property type="entry name" value="PROTEIN-S-ISOPRENYLCYSTEINE O-METHYLTRANSFERASE"/>
    <property type="match status" value="1"/>
</dbReference>
<keyword evidence="9 10" id="KW-0472">Membrane</keyword>
<dbReference type="EC" id="2.1.1.100" evidence="3 10"/>
<evidence type="ECO:0000256" key="10">
    <source>
        <dbReference type="RuleBase" id="RU362022"/>
    </source>
</evidence>
<dbReference type="GeneID" id="31357999"/>
<gene>
    <name evidence="11" type="primary">icmA-2</name>
    <name evidence="11" type="ORF">PPL_02474</name>
</gene>
<keyword evidence="4 10" id="KW-0489">Methyltransferase</keyword>
<dbReference type="InParanoid" id="D3B267"/>
<comment type="similarity">
    <text evidence="2 10">Belongs to the class VI-like SAM-binding methyltransferase superfamily. Isoprenylcysteine carboxyl methyltransferase family.</text>
</comment>
<name>D3B267_HETP5</name>
<dbReference type="STRING" id="670386.D3B267"/>
<dbReference type="Pfam" id="PF04140">
    <property type="entry name" value="ICMT"/>
    <property type="match status" value="1"/>
</dbReference>
<keyword evidence="7 10" id="KW-0812">Transmembrane</keyword>
<feature type="transmembrane region" description="Helical" evidence="10">
    <location>
        <begin position="183"/>
        <end position="206"/>
    </location>
</feature>
<comment type="subcellular location">
    <subcellularLocation>
        <location evidence="10">Endoplasmic reticulum membrane</location>
        <topology evidence="10">Multi-pass membrane protein</topology>
    </subcellularLocation>
    <subcellularLocation>
        <location evidence="1">Membrane</location>
        <topology evidence="1">Multi-pass membrane protein</topology>
    </subcellularLocation>
</comment>
<evidence type="ECO:0000256" key="6">
    <source>
        <dbReference type="ARBA" id="ARBA00022691"/>
    </source>
</evidence>
<dbReference type="PANTHER" id="PTHR12714">
    <property type="entry name" value="PROTEIN-S ISOPRENYLCYSTEINE O-METHYLTRANSFERASE"/>
    <property type="match status" value="1"/>
</dbReference>
<evidence type="ECO:0000256" key="1">
    <source>
        <dbReference type="ARBA" id="ARBA00004141"/>
    </source>
</evidence>
<keyword evidence="12" id="KW-1185">Reference proteome</keyword>
<keyword evidence="6 10" id="KW-0949">S-adenosyl-L-methionine</keyword>
<comment type="catalytic activity">
    <reaction evidence="10">
        <text>[protein]-C-terminal S-[(2E,6E)-farnesyl]-L-cysteine + S-adenosyl-L-methionine = [protein]-C-terminal S-[(2E,6E)-farnesyl]-L-cysteine methyl ester + S-adenosyl-L-homocysteine</text>
        <dbReference type="Rhea" id="RHEA:21672"/>
        <dbReference type="Rhea" id="RHEA-COMP:12125"/>
        <dbReference type="Rhea" id="RHEA-COMP:12126"/>
        <dbReference type="ChEBI" id="CHEBI:57856"/>
        <dbReference type="ChEBI" id="CHEBI:59789"/>
        <dbReference type="ChEBI" id="CHEBI:90510"/>
        <dbReference type="ChEBI" id="CHEBI:90511"/>
        <dbReference type="EC" id="2.1.1.100"/>
    </reaction>
</comment>
<dbReference type="InterPro" id="IPR007269">
    <property type="entry name" value="ICMT_MeTrfase"/>
</dbReference>
<proteinExistence type="inferred from homology"/>
<evidence type="ECO:0000256" key="9">
    <source>
        <dbReference type="ARBA" id="ARBA00023136"/>
    </source>
</evidence>
<keyword evidence="5 11" id="KW-0808">Transferase</keyword>
<evidence type="ECO:0000313" key="12">
    <source>
        <dbReference type="Proteomes" id="UP000001396"/>
    </source>
</evidence>
<evidence type="ECO:0000256" key="3">
    <source>
        <dbReference type="ARBA" id="ARBA00012151"/>
    </source>
</evidence>
<dbReference type="InterPro" id="IPR025770">
    <property type="entry name" value="PPMT_MeTrfase"/>
</dbReference>
<feature type="transmembrane region" description="Helical" evidence="10">
    <location>
        <begin position="122"/>
        <end position="140"/>
    </location>
</feature>
<dbReference type="PROSITE" id="PS51564">
    <property type="entry name" value="SAM_ICMT"/>
    <property type="match status" value="1"/>
</dbReference>
<keyword evidence="10" id="KW-0256">Endoplasmic reticulum</keyword>
<evidence type="ECO:0000256" key="7">
    <source>
        <dbReference type="ARBA" id="ARBA00022692"/>
    </source>
</evidence>
<dbReference type="EMBL" id="ADBJ01000009">
    <property type="protein sequence ID" value="EFA84442.1"/>
    <property type="molecule type" value="Genomic_DNA"/>
</dbReference>
<sequence length="245" mass="27927">MSESNNYQSSDLSKQQEVKMAMTAWNEKGAARTVAYAFGLGILFGVGLVLSLSTVNHVSYGIYMMGLAAFHMWEYIWVSMYDPTKLSSNSFLLNHSTSFNLALLAGFIEYWIEYLLFPSMKLMGWISTLGFIAMVFGQVVRTTAMITAGRNFSHIVQQTKKSSHVLVTNGVYSLVRHPSYFGWFIWSISTQLVLFNPICTAAYAYASWKFFEDRIEDEEEALIDFFGNDYVEYKKKVWSGIPLIK</sequence>
<comment type="caution">
    <text evidence="11">The sequence shown here is derived from an EMBL/GenBank/DDBJ whole genome shotgun (WGS) entry which is preliminary data.</text>
</comment>
<feature type="transmembrane region" description="Helical" evidence="10">
    <location>
        <begin position="34"/>
        <end position="53"/>
    </location>
</feature>
<dbReference type="AlphaFoldDB" id="D3B267"/>
<dbReference type="Gene3D" id="1.20.120.1630">
    <property type="match status" value="1"/>
</dbReference>
<evidence type="ECO:0000256" key="2">
    <source>
        <dbReference type="ARBA" id="ARBA00009140"/>
    </source>
</evidence>